<dbReference type="Gene3D" id="3.40.50.2300">
    <property type="match status" value="1"/>
</dbReference>
<gene>
    <name evidence="4" type="ORF">GCM10009114_10450</name>
</gene>
<dbReference type="PANTHER" id="PTHR45228">
    <property type="entry name" value="CYCLIC DI-GMP PHOSPHODIESTERASE TM_0186-RELATED"/>
    <property type="match status" value="1"/>
</dbReference>
<dbReference type="CDD" id="cd00077">
    <property type="entry name" value="HDc"/>
    <property type="match status" value="1"/>
</dbReference>
<dbReference type="PROSITE" id="PS50110">
    <property type="entry name" value="RESPONSE_REGULATORY"/>
    <property type="match status" value="1"/>
</dbReference>
<dbReference type="SUPFAM" id="SSF52172">
    <property type="entry name" value="CheY-like"/>
    <property type="match status" value="1"/>
</dbReference>
<keyword evidence="5" id="KW-1185">Reference proteome</keyword>
<evidence type="ECO:0000313" key="5">
    <source>
        <dbReference type="Proteomes" id="UP001500359"/>
    </source>
</evidence>
<sequence length="513" mass="58048">MNDTFLFAEDSLDDTPNKDVKWKVLVIDDEPEVHNITKLVIGELEFDGGRLELVSAFSGAEAQELMKSPDNEFAVAIVDVVMETQHAGLDFVKWVREVLDNHKIRLVLRTGQPGEAPEENVIRDYDINDYKNKTELTALRLKTTLYSALRGYRDILTIEKHRSGLEKIIAASSEFIECDTLPQFASAILRQVAIVLGIDEKAIICCAAAKDAGSNQTEVNILALNQYDEMALLVNNDLAVPQAVNARLRRALNEKHSIYEQDYFIGYFTTKRGTENLLYVSQDEKLEPMQHNLLEFFASNIAVAHENIKLREVIKESQKELSYVIGEAVEMRSKETGSHVKRVAHISYLLAKYYGLPEYQAEMIKLASPLHDVGKVGIPDTVLNKPGKHDAQEWETMKTHASIGYQMLVKSENPVLQLGATIAHQHHERWDGEGYPKGLKEDEIDIAGRITALADVFDALGSSRCYKEAWPPQDVVDFLIQQKGKQFEPKLVDILLTRIDEFARFRELYPDPH</sequence>
<feature type="domain" description="Response regulatory" evidence="2">
    <location>
        <begin position="23"/>
        <end position="148"/>
    </location>
</feature>
<dbReference type="InterPro" id="IPR037522">
    <property type="entry name" value="HD_GYP_dom"/>
</dbReference>
<comment type="caution">
    <text evidence="4">The sequence shown here is derived from an EMBL/GenBank/DDBJ whole genome shotgun (WGS) entry which is preliminary data.</text>
</comment>
<proteinExistence type="predicted"/>
<accession>A0ABP3WU45</accession>
<evidence type="ECO:0000259" key="2">
    <source>
        <dbReference type="PROSITE" id="PS50110"/>
    </source>
</evidence>
<feature type="domain" description="HD-GYP" evidence="3">
    <location>
        <begin position="314"/>
        <end position="511"/>
    </location>
</feature>
<dbReference type="InterPro" id="IPR011006">
    <property type="entry name" value="CheY-like_superfamily"/>
</dbReference>
<dbReference type="SUPFAM" id="SSF109604">
    <property type="entry name" value="HD-domain/PDEase-like"/>
    <property type="match status" value="1"/>
</dbReference>
<feature type="modified residue" description="4-aspartylphosphate" evidence="1">
    <location>
        <position position="79"/>
    </location>
</feature>
<dbReference type="SMART" id="SM00471">
    <property type="entry name" value="HDc"/>
    <property type="match status" value="1"/>
</dbReference>
<dbReference type="Pfam" id="PF13487">
    <property type="entry name" value="HD_5"/>
    <property type="match status" value="1"/>
</dbReference>
<reference evidence="5" key="1">
    <citation type="journal article" date="2019" name="Int. J. Syst. Evol. Microbiol.">
        <title>The Global Catalogue of Microorganisms (GCM) 10K type strain sequencing project: providing services to taxonomists for standard genome sequencing and annotation.</title>
        <authorList>
            <consortium name="The Broad Institute Genomics Platform"/>
            <consortium name="The Broad Institute Genome Sequencing Center for Infectious Disease"/>
            <person name="Wu L."/>
            <person name="Ma J."/>
        </authorList>
    </citation>
    <scope>NUCLEOTIDE SEQUENCE [LARGE SCALE GENOMIC DNA]</scope>
    <source>
        <strain evidence="5">JCM 15896</strain>
    </source>
</reference>
<dbReference type="PANTHER" id="PTHR45228:SF9">
    <property type="entry name" value="3'3'-CGAMP-SPECIFIC PHOSPHODIESTERASE 2"/>
    <property type="match status" value="1"/>
</dbReference>
<dbReference type="Pfam" id="PF11849">
    <property type="entry name" value="DUF3369"/>
    <property type="match status" value="1"/>
</dbReference>
<dbReference type="PROSITE" id="PS51832">
    <property type="entry name" value="HD_GYP"/>
    <property type="match status" value="1"/>
</dbReference>
<dbReference type="Proteomes" id="UP001500359">
    <property type="component" value="Unassembled WGS sequence"/>
</dbReference>
<dbReference type="RefSeq" id="WP_343857236.1">
    <property type="nucleotide sequence ID" value="NZ_BAAAFD010000002.1"/>
</dbReference>
<keyword evidence="1" id="KW-0597">Phosphoprotein</keyword>
<evidence type="ECO:0000256" key="1">
    <source>
        <dbReference type="PROSITE-ProRule" id="PRU00169"/>
    </source>
</evidence>
<evidence type="ECO:0000313" key="4">
    <source>
        <dbReference type="EMBL" id="GAA0854490.1"/>
    </source>
</evidence>
<dbReference type="InterPro" id="IPR003607">
    <property type="entry name" value="HD/PDEase_dom"/>
</dbReference>
<dbReference type="EMBL" id="BAAAFD010000002">
    <property type="protein sequence ID" value="GAA0854490.1"/>
    <property type="molecule type" value="Genomic_DNA"/>
</dbReference>
<dbReference type="InterPro" id="IPR052020">
    <property type="entry name" value="Cyclic_di-GMP/3'3'-cGAMP_PDE"/>
</dbReference>
<dbReference type="Gene3D" id="1.10.3210.10">
    <property type="entry name" value="Hypothetical protein af1432"/>
    <property type="match status" value="1"/>
</dbReference>
<protein>
    <submittedName>
        <fullName evidence="4">DUF3369 domain-containing protein</fullName>
    </submittedName>
</protein>
<name>A0ABP3WU45_9ALTE</name>
<organism evidence="4 5">
    <name type="scientific">Aliiglaciecola litoralis</name>
    <dbReference type="NCBI Taxonomy" id="582857"/>
    <lineage>
        <taxon>Bacteria</taxon>
        <taxon>Pseudomonadati</taxon>
        <taxon>Pseudomonadota</taxon>
        <taxon>Gammaproteobacteria</taxon>
        <taxon>Alteromonadales</taxon>
        <taxon>Alteromonadaceae</taxon>
        <taxon>Aliiglaciecola</taxon>
    </lineage>
</organism>
<evidence type="ECO:0000259" key="3">
    <source>
        <dbReference type="PROSITE" id="PS51832"/>
    </source>
</evidence>
<dbReference type="InterPro" id="IPR021800">
    <property type="entry name" value="DUF3369"/>
</dbReference>
<dbReference type="InterPro" id="IPR001789">
    <property type="entry name" value="Sig_transdc_resp-reg_receiver"/>
</dbReference>